<evidence type="ECO:0000313" key="2">
    <source>
        <dbReference type="EMBL" id="MBQ0827497.1"/>
    </source>
</evidence>
<dbReference type="Pfam" id="PF19457">
    <property type="entry name" value="DUF5994"/>
    <property type="match status" value="1"/>
</dbReference>
<dbReference type="EMBL" id="JAGPNL010000003">
    <property type="protein sequence ID" value="MBQ0827497.1"/>
    <property type="molecule type" value="Genomic_DNA"/>
</dbReference>
<dbReference type="AlphaFoldDB" id="A0A940XHG3"/>
<dbReference type="RefSeq" id="WP_210871934.1">
    <property type="nucleotide sequence ID" value="NZ_JAGPNL010000003.1"/>
</dbReference>
<accession>A0A940XHG3</accession>
<evidence type="ECO:0000256" key="1">
    <source>
        <dbReference type="SAM" id="MobiDB-lite"/>
    </source>
</evidence>
<dbReference type="InterPro" id="IPR046036">
    <property type="entry name" value="DUF5994"/>
</dbReference>
<proteinExistence type="predicted"/>
<keyword evidence="3" id="KW-1185">Reference proteome</keyword>
<gene>
    <name evidence="2" type="ORF">J5Y05_13395</name>
</gene>
<name>A0A940XHG3_9ACTN</name>
<comment type="caution">
    <text evidence="2">The sequence shown here is derived from an EMBL/GenBank/DDBJ whole genome shotgun (WGS) entry which is preliminary data.</text>
</comment>
<organism evidence="2 3">
    <name type="scientific">Streptomyces tagetis</name>
    <dbReference type="NCBI Taxonomy" id="2820809"/>
    <lineage>
        <taxon>Bacteria</taxon>
        <taxon>Bacillati</taxon>
        <taxon>Actinomycetota</taxon>
        <taxon>Actinomycetes</taxon>
        <taxon>Kitasatosporales</taxon>
        <taxon>Streptomycetaceae</taxon>
        <taxon>Streptomyces</taxon>
    </lineage>
</organism>
<sequence>MPLSTIASPPSVEPFRTPSARLSLRQVSPSRARPGPDGAWWPRTRDLARELCELADVLDPLWGRITHVAANPRHWSPVPSGTVLVNEHEVRVDWFVQGLNPHRILLRSYSAGRWDLLVVPPRTAAPSAARLMAAASAGRKRKPPGRRHADDGVAA</sequence>
<feature type="region of interest" description="Disordered" evidence="1">
    <location>
        <begin position="133"/>
        <end position="155"/>
    </location>
</feature>
<protein>
    <submittedName>
        <fullName evidence="2">Uncharacterized protein</fullName>
    </submittedName>
</protein>
<reference evidence="2" key="1">
    <citation type="submission" date="2021-04" db="EMBL/GenBank/DDBJ databases">
        <title>Genome seq and assembly of Streptomyces sp. RG38.</title>
        <authorList>
            <person name="Chhetri G."/>
        </authorList>
    </citation>
    <scope>NUCLEOTIDE SEQUENCE</scope>
    <source>
        <strain evidence="2">RG38</strain>
    </source>
</reference>
<evidence type="ECO:0000313" key="3">
    <source>
        <dbReference type="Proteomes" id="UP000677875"/>
    </source>
</evidence>
<dbReference type="Proteomes" id="UP000677875">
    <property type="component" value="Unassembled WGS sequence"/>
</dbReference>